<dbReference type="InterPro" id="IPR009057">
    <property type="entry name" value="Homeodomain-like_sf"/>
</dbReference>
<proteinExistence type="predicted"/>
<gene>
    <name evidence="7" type="ORF">ACFQJ4_01230</name>
</gene>
<evidence type="ECO:0000256" key="4">
    <source>
        <dbReference type="ARBA" id="ARBA00023163"/>
    </source>
</evidence>
<dbReference type="Pfam" id="PF00440">
    <property type="entry name" value="TetR_N"/>
    <property type="match status" value="1"/>
</dbReference>
<name>A0ABD5ZK88_9EURY</name>
<dbReference type="GeneID" id="79265591"/>
<keyword evidence="3 5" id="KW-0238">DNA-binding</keyword>
<dbReference type="Gene3D" id="1.10.357.10">
    <property type="entry name" value="Tetracycline Repressor, domain 2"/>
    <property type="match status" value="1"/>
</dbReference>
<organism evidence="7 8">
    <name type="scientific">Halosegnis marinus</name>
    <dbReference type="NCBI Taxonomy" id="3034023"/>
    <lineage>
        <taxon>Archaea</taxon>
        <taxon>Methanobacteriati</taxon>
        <taxon>Methanobacteriota</taxon>
        <taxon>Stenosarchaea group</taxon>
        <taxon>Halobacteria</taxon>
        <taxon>Halobacteriales</taxon>
        <taxon>Natronomonadaceae</taxon>
        <taxon>Halosegnis</taxon>
    </lineage>
</organism>
<feature type="domain" description="HTH tetR-type" evidence="6">
    <location>
        <begin position="2"/>
        <end position="62"/>
    </location>
</feature>
<dbReference type="RefSeq" id="WP_276234921.1">
    <property type="nucleotide sequence ID" value="NZ_CP119802.1"/>
</dbReference>
<dbReference type="EMBL" id="JBHTAP010000001">
    <property type="protein sequence ID" value="MFC7233929.1"/>
    <property type="molecule type" value="Genomic_DNA"/>
</dbReference>
<dbReference type="SUPFAM" id="SSF46689">
    <property type="entry name" value="Homeodomain-like"/>
    <property type="match status" value="1"/>
</dbReference>
<evidence type="ECO:0000256" key="5">
    <source>
        <dbReference type="PROSITE-ProRule" id="PRU00335"/>
    </source>
</evidence>
<dbReference type="Pfam" id="PF13977">
    <property type="entry name" value="TetR_C_6"/>
    <property type="match status" value="1"/>
</dbReference>
<keyword evidence="8" id="KW-1185">Reference proteome</keyword>
<evidence type="ECO:0000313" key="8">
    <source>
        <dbReference type="Proteomes" id="UP001596398"/>
    </source>
</evidence>
<accession>A0ABD5ZK88</accession>
<protein>
    <submittedName>
        <fullName evidence="7">TetR/AcrR family transcriptional regulator</fullName>
    </submittedName>
</protein>
<sequence>MSETTEDIMSATYRALCAHGFADLTMQRIADETDRSKASLHYHYDTKEELLRAFLDYLLDDFESRLACEAADPDERLDTFVEAVFGPAEADDDGDFAVALLEIKARAPFSEPFRDRLVALDARMRETVAAAVRDGIEAGRYAEVDPDDVARFVVTAINGSHVREVALDESPAEARRLVEAYLDRTLDRRSEPEVPV</sequence>
<keyword evidence="2" id="KW-0805">Transcription regulation</keyword>
<evidence type="ECO:0000259" key="6">
    <source>
        <dbReference type="PROSITE" id="PS50977"/>
    </source>
</evidence>
<evidence type="ECO:0000256" key="3">
    <source>
        <dbReference type="ARBA" id="ARBA00023125"/>
    </source>
</evidence>
<dbReference type="AlphaFoldDB" id="A0ABD5ZK88"/>
<dbReference type="PANTHER" id="PTHR47506">
    <property type="entry name" value="TRANSCRIPTIONAL REGULATORY PROTEIN"/>
    <property type="match status" value="1"/>
</dbReference>
<dbReference type="GO" id="GO:0003677">
    <property type="term" value="F:DNA binding"/>
    <property type="evidence" value="ECO:0007669"/>
    <property type="project" value="UniProtKB-UniRule"/>
</dbReference>
<keyword evidence="1" id="KW-0678">Repressor</keyword>
<keyword evidence="4" id="KW-0804">Transcription</keyword>
<feature type="DNA-binding region" description="H-T-H motif" evidence="5">
    <location>
        <begin position="25"/>
        <end position="44"/>
    </location>
</feature>
<dbReference type="Proteomes" id="UP001596398">
    <property type="component" value="Unassembled WGS sequence"/>
</dbReference>
<dbReference type="InterPro" id="IPR001647">
    <property type="entry name" value="HTH_TetR"/>
</dbReference>
<reference evidence="7 8" key="1">
    <citation type="journal article" date="2019" name="Int. J. Syst. Evol. Microbiol.">
        <title>The Global Catalogue of Microorganisms (GCM) 10K type strain sequencing project: providing services to taxonomists for standard genome sequencing and annotation.</title>
        <authorList>
            <consortium name="The Broad Institute Genomics Platform"/>
            <consortium name="The Broad Institute Genome Sequencing Center for Infectious Disease"/>
            <person name="Wu L."/>
            <person name="Ma J."/>
        </authorList>
    </citation>
    <scope>NUCLEOTIDE SEQUENCE [LARGE SCALE GENOMIC DNA]</scope>
    <source>
        <strain evidence="7 8">DT85</strain>
    </source>
</reference>
<evidence type="ECO:0000256" key="1">
    <source>
        <dbReference type="ARBA" id="ARBA00022491"/>
    </source>
</evidence>
<dbReference type="InterPro" id="IPR039538">
    <property type="entry name" value="BetI_C"/>
</dbReference>
<evidence type="ECO:0000256" key="2">
    <source>
        <dbReference type="ARBA" id="ARBA00023015"/>
    </source>
</evidence>
<comment type="caution">
    <text evidence="7">The sequence shown here is derived from an EMBL/GenBank/DDBJ whole genome shotgun (WGS) entry which is preliminary data.</text>
</comment>
<evidence type="ECO:0000313" key="7">
    <source>
        <dbReference type="EMBL" id="MFC7233929.1"/>
    </source>
</evidence>
<dbReference type="PANTHER" id="PTHR47506:SF6">
    <property type="entry name" value="HTH-TYPE TRANSCRIPTIONAL REPRESSOR NEMR"/>
    <property type="match status" value="1"/>
</dbReference>
<dbReference type="InterPro" id="IPR036271">
    <property type="entry name" value="Tet_transcr_reg_TetR-rel_C_sf"/>
</dbReference>
<dbReference type="PROSITE" id="PS50977">
    <property type="entry name" value="HTH_TETR_2"/>
    <property type="match status" value="1"/>
</dbReference>
<dbReference type="SUPFAM" id="SSF48498">
    <property type="entry name" value="Tetracyclin repressor-like, C-terminal domain"/>
    <property type="match status" value="1"/>
</dbReference>